<dbReference type="AlphaFoldDB" id="A0A2M6P129"/>
<evidence type="ECO:0000256" key="8">
    <source>
        <dbReference type="SAM" id="Phobius"/>
    </source>
</evidence>
<dbReference type="PANTHER" id="PTHR42682">
    <property type="entry name" value="HYDROGENASE-4 COMPONENT F"/>
    <property type="match status" value="1"/>
</dbReference>
<dbReference type="GO" id="GO:0005886">
    <property type="term" value="C:plasma membrane"/>
    <property type="evidence" value="ECO:0007669"/>
    <property type="project" value="UniProtKB-SubCell"/>
</dbReference>
<comment type="caution">
    <text evidence="10">The sequence shown here is derived from an EMBL/GenBank/DDBJ whole genome shotgun (WGS) entry which is preliminary data.</text>
</comment>
<evidence type="ECO:0000256" key="6">
    <source>
        <dbReference type="ARBA" id="ARBA00023136"/>
    </source>
</evidence>
<feature type="transmembrane region" description="Helical" evidence="8">
    <location>
        <begin position="141"/>
        <end position="160"/>
    </location>
</feature>
<feature type="transmembrane region" description="Helical" evidence="8">
    <location>
        <begin position="40"/>
        <end position="60"/>
    </location>
</feature>
<feature type="transmembrane region" description="Helical" evidence="8">
    <location>
        <begin position="356"/>
        <end position="373"/>
    </location>
</feature>
<sequence>MLGTITMPISFFILLSLFFVGAIGSLLLRKDDSAANIWSSFFAIAGSLWGLLFSVAIIISEHTLVFVIDNAPLSLLSLSFNIDLLSAFFIFVISLIALFTSVYAIGYVRHYYQKYNIGDLGFFYNFFILGILLVLTASNGIFFLIGWEIMSVASFFGVIYDRNNQENIKAGFLYLVMTYIGTAFITVAFLLLYKFIGSFDFATIKSGVGLLPIGVKNIIFFAALIGFGFKAGIIPLHTWLPAAHPAAPSHISALMSGVMIKTGIFMMIRLFLDILQPIPIWWGVVVLIIGMTSSLLGVLYALTEHDIKRLLAYHSIENIGIILLGLGSALIFSSLGMPALVLLSLVAALFHTLNHAIFKSLLFLGAGSVINQMHTRNMEEYGGLI</sequence>
<evidence type="ECO:0000256" key="7">
    <source>
        <dbReference type="RuleBase" id="RU000320"/>
    </source>
</evidence>
<evidence type="ECO:0000256" key="5">
    <source>
        <dbReference type="ARBA" id="ARBA00023002"/>
    </source>
</evidence>
<feature type="domain" description="NADH:quinone oxidoreductase/Mrp antiporter transmembrane" evidence="9">
    <location>
        <begin position="138"/>
        <end position="384"/>
    </location>
</feature>
<dbReference type="PANTHER" id="PTHR42682:SF3">
    <property type="entry name" value="FORMATE HYDROGENLYASE SUBUNIT 3-RELATED"/>
    <property type="match status" value="1"/>
</dbReference>
<gene>
    <name evidence="10" type="ORF">COU30_02425</name>
</gene>
<feature type="transmembrane region" description="Helical" evidence="8">
    <location>
        <begin position="6"/>
        <end position="28"/>
    </location>
</feature>
<keyword evidence="5" id="KW-0560">Oxidoreductase</keyword>
<evidence type="ECO:0000256" key="4">
    <source>
        <dbReference type="ARBA" id="ARBA00022989"/>
    </source>
</evidence>
<dbReference type="PRINTS" id="PR01434">
    <property type="entry name" value="NADHDHGNASE5"/>
</dbReference>
<keyword evidence="2" id="KW-1003">Cell membrane</keyword>
<dbReference type="Pfam" id="PF00361">
    <property type="entry name" value="Proton_antipo_M"/>
    <property type="match status" value="1"/>
</dbReference>
<keyword evidence="4 8" id="KW-1133">Transmembrane helix</keyword>
<dbReference type="InterPro" id="IPR001750">
    <property type="entry name" value="ND/Mrp_TM"/>
</dbReference>
<comment type="subcellular location">
    <subcellularLocation>
        <location evidence="1">Cell membrane</location>
        <topology evidence="1">Multi-pass membrane protein</topology>
    </subcellularLocation>
    <subcellularLocation>
        <location evidence="7">Membrane</location>
        <topology evidence="7">Multi-pass membrane protein</topology>
    </subcellularLocation>
</comment>
<keyword evidence="3 7" id="KW-0812">Transmembrane</keyword>
<feature type="transmembrane region" description="Helical" evidence="8">
    <location>
        <begin position="117"/>
        <end position="135"/>
    </location>
</feature>
<evidence type="ECO:0000313" key="11">
    <source>
        <dbReference type="Proteomes" id="UP000228528"/>
    </source>
</evidence>
<protein>
    <submittedName>
        <fullName evidence="10">Hydrogenase 4 subunit B</fullName>
    </submittedName>
</protein>
<reference evidence="11" key="1">
    <citation type="submission" date="2017-09" db="EMBL/GenBank/DDBJ databases">
        <title>Depth-based differentiation of microbial function through sediment-hosted aquifers and enrichment of novel symbionts in the deep terrestrial subsurface.</title>
        <authorList>
            <person name="Probst A.J."/>
            <person name="Ladd B."/>
            <person name="Jarett J.K."/>
            <person name="Geller-Mcgrath D.E."/>
            <person name="Sieber C.M.K."/>
            <person name="Emerson J.B."/>
            <person name="Anantharaman K."/>
            <person name="Thomas B.C."/>
            <person name="Malmstrom R."/>
            <person name="Stieglmeier M."/>
            <person name="Klingl A."/>
            <person name="Woyke T."/>
            <person name="Ryan C.M."/>
            <person name="Banfield J.F."/>
        </authorList>
    </citation>
    <scope>NUCLEOTIDE SEQUENCE [LARGE SCALE GENOMIC DNA]</scope>
</reference>
<feature type="transmembrane region" description="Helical" evidence="8">
    <location>
        <begin position="80"/>
        <end position="105"/>
    </location>
</feature>
<feature type="non-terminal residue" evidence="10">
    <location>
        <position position="385"/>
    </location>
</feature>
<proteinExistence type="predicted"/>
<organism evidence="10 11">
    <name type="scientific">Candidatus Magasanikbacteria bacterium CG10_big_fil_rev_8_21_14_0_10_38_6</name>
    <dbReference type="NCBI Taxonomy" id="1974647"/>
    <lineage>
        <taxon>Bacteria</taxon>
        <taxon>Candidatus Magasanikiibacteriota</taxon>
    </lineage>
</organism>
<keyword evidence="6 8" id="KW-0472">Membrane</keyword>
<evidence type="ECO:0000313" key="10">
    <source>
        <dbReference type="EMBL" id="PIR77442.1"/>
    </source>
</evidence>
<dbReference type="Proteomes" id="UP000228528">
    <property type="component" value="Unassembled WGS sequence"/>
</dbReference>
<evidence type="ECO:0000256" key="2">
    <source>
        <dbReference type="ARBA" id="ARBA00022475"/>
    </source>
</evidence>
<feature type="transmembrane region" description="Helical" evidence="8">
    <location>
        <begin position="278"/>
        <end position="302"/>
    </location>
</feature>
<dbReference type="GO" id="GO:0016491">
    <property type="term" value="F:oxidoreductase activity"/>
    <property type="evidence" value="ECO:0007669"/>
    <property type="project" value="UniProtKB-KW"/>
</dbReference>
<dbReference type="InterPro" id="IPR052175">
    <property type="entry name" value="ComplexI-like_HydComp"/>
</dbReference>
<evidence type="ECO:0000256" key="3">
    <source>
        <dbReference type="ARBA" id="ARBA00022692"/>
    </source>
</evidence>
<evidence type="ECO:0000256" key="1">
    <source>
        <dbReference type="ARBA" id="ARBA00004651"/>
    </source>
</evidence>
<feature type="transmembrane region" description="Helical" evidence="8">
    <location>
        <begin position="251"/>
        <end position="272"/>
    </location>
</feature>
<name>A0A2M6P129_9BACT</name>
<accession>A0A2M6P129</accession>
<evidence type="ECO:0000259" key="9">
    <source>
        <dbReference type="Pfam" id="PF00361"/>
    </source>
</evidence>
<feature type="transmembrane region" description="Helical" evidence="8">
    <location>
        <begin position="172"/>
        <end position="193"/>
    </location>
</feature>
<feature type="transmembrane region" description="Helical" evidence="8">
    <location>
        <begin position="218"/>
        <end position="239"/>
    </location>
</feature>
<dbReference type="EMBL" id="PFBW01000107">
    <property type="protein sequence ID" value="PIR77442.1"/>
    <property type="molecule type" value="Genomic_DNA"/>
</dbReference>